<organism evidence="5 6">
    <name type="scientific">Agromyces soli</name>
    <dbReference type="NCBI Taxonomy" id="659012"/>
    <lineage>
        <taxon>Bacteria</taxon>
        <taxon>Bacillati</taxon>
        <taxon>Actinomycetota</taxon>
        <taxon>Actinomycetes</taxon>
        <taxon>Micrococcales</taxon>
        <taxon>Microbacteriaceae</taxon>
        <taxon>Agromyces</taxon>
    </lineage>
</organism>
<dbReference type="InterPro" id="IPR005950">
    <property type="entry name" value="ModA"/>
</dbReference>
<dbReference type="SUPFAM" id="SSF53850">
    <property type="entry name" value="Periplasmic binding protein-like II"/>
    <property type="match status" value="1"/>
</dbReference>
<dbReference type="Gene3D" id="3.40.190.10">
    <property type="entry name" value="Periplasmic binding protein-like II"/>
    <property type="match status" value="2"/>
</dbReference>
<proteinExistence type="inferred from homology"/>
<evidence type="ECO:0000256" key="1">
    <source>
        <dbReference type="ARBA" id="ARBA00009175"/>
    </source>
</evidence>
<feature type="compositionally biased region" description="Low complexity" evidence="4">
    <location>
        <begin position="8"/>
        <end position="19"/>
    </location>
</feature>
<sequence length="295" mass="29299">MQHRTSRSTRSTVSSAPARSRPRRVGAGLGVAIAAAVLLAGCAAGGQPAPSPTERAGADEPALTGELTIYAAASLSGAFDELAAQFETEHPDLDVVPITYDGSSVLATQLIEGAPADVFASADEKNMAKVLDAGLAESADDFATNVLEIVVAPGNPLGIEGLDALADGATTTADGRPATVVLCAPEVPCGAASQTLIQAAGLTLTPASEEQNVTAVLTKVKSGEADAGLVYVTDVKAAGDAVEGVEIANAADATNVYPLTALSAAPNPEAAAAFVAFVTSKAGQQVLASFGFGAP</sequence>
<evidence type="ECO:0000313" key="5">
    <source>
        <dbReference type="EMBL" id="UOE28038.1"/>
    </source>
</evidence>
<keyword evidence="2" id="KW-0479">Metal-binding</keyword>
<dbReference type="EMBL" id="CP094533">
    <property type="protein sequence ID" value="UOE28038.1"/>
    <property type="molecule type" value="Genomic_DNA"/>
</dbReference>
<dbReference type="InterPro" id="IPR050682">
    <property type="entry name" value="ModA/WtpA"/>
</dbReference>
<evidence type="ECO:0000256" key="2">
    <source>
        <dbReference type="ARBA" id="ARBA00022723"/>
    </source>
</evidence>
<feature type="region of interest" description="Disordered" evidence="4">
    <location>
        <begin position="1"/>
        <end position="22"/>
    </location>
</feature>
<evidence type="ECO:0000313" key="6">
    <source>
        <dbReference type="Proteomes" id="UP000831304"/>
    </source>
</evidence>
<keyword evidence="3" id="KW-0732">Signal</keyword>
<protein>
    <submittedName>
        <fullName evidence="5">Molybdate ABC transporter substrate-binding protein</fullName>
    </submittedName>
</protein>
<dbReference type="NCBIfam" id="TIGR01256">
    <property type="entry name" value="modA"/>
    <property type="match status" value="1"/>
</dbReference>
<gene>
    <name evidence="5" type="primary">modA</name>
    <name evidence="5" type="ORF">MTP13_00220</name>
</gene>
<dbReference type="PIRSF" id="PIRSF004846">
    <property type="entry name" value="ModA"/>
    <property type="match status" value="1"/>
</dbReference>
<dbReference type="Proteomes" id="UP000831304">
    <property type="component" value="Chromosome"/>
</dbReference>
<name>A0ABY4B1W3_9MICO</name>
<comment type="similarity">
    <text evidence="1">Belongs to the bacterial solute-binding protein ModA family.</text>
</comment>
<reference evidence="5 6" key="1">
    <citation type="submission" date="2022-03" db="EMBL/GenBank/DDBJ databases">
        <title>Agromyces sp. isolated from the gut of P. brevitarsis seulensis larvae.</title>
        <authorList>
            <person name="Won M."/>
            <person name="Kwon S.-W."/>
        </authorList>
    </citation>
    <scope>NUCLEOTIDE SEQUENCE [LARGE SCALE GENOMIC DNA]</scope>
    <source>
        <strain evidence="5 6">KACC 16215</strain>
    </source>
</reference>
<keyword evidence="6" id="KW-1185">Reference proteome</keyword>
<dbReference type="PANTHER" id="PTHR30632:SF0">
    <property type="entry name" value="SULFATE-BINDING PROTEIN"/>
    <property type="match status" value="1"/>
</dbReference>
<dbReference type="PANTHER" id="PTHR30632">
    <property type="entry name" value="MOLYBDATE-BINDING PERIPLASMIC PROTEIN"/>
    <property type="match status" value="1"/>
</dbReference>
<accession>A0ABY4B1W3</accession>
<evidence type="ECO:0000256" key="3">
    <source>
        <dbReference type="ARBA" id="ARBA00022729"/>
    </source>
</evidence>
<dbReference type="Pfam" id="PF13531">
    <property type="entry name" value="SBP_bac_11"/>
    <property type="match status" value="1"/>
</dbReference>
<evidence type="ECO:0000256" key="4">
    <source>
        <dbReference type="SAM" id="MobiDB-lite"/>
    </source>
</evidence>